<dbReference type="Proteomes" id="UP001654496">
    <property type="component" value="Segment"/>
</dbReference>
<name>A0ACD4UH73_9CAUD</name>
<dbReference type="EMBL" id="OR159659">
    <property type="protein sequence ID" value="WKW85496.1"/>
    <property type="molecule type" value="Genomic_DNA"/>
</dbReference>
<organism evidence="1 2">
    <name type="scientific">Rhodococcus phage Reynauld</name>
    <dbReference type="NCBI Taxonomy" id="3062845"/>
    <lineage>
        <taxon>Viruses</taxon>
        <taxon>Duplodnaviria</taxon>
        <taxon>Heunggongvirae</taxon>
        <taxon>Uroviricota</taxon>
        <taxon>Caudoviricetes</taxon>
        <taxon>Caudoviricetes incertae sedis</taxon>
        <taxon>Reynauldvirus</taxon>
        <taxon>Reynauldvirus reynauld</taxon>
    </lineage>
</organism>
<proteinExistence type="predicted"/>
<gene>
    <name evidence="1" type="primary">44</name>
    <name evidence="1" type="ORF">SEA_REYNAULD_44</name>
</gene>
<protein>
    <submittedName>
        <fullName evidence="1">Uncharacterized protein</fullName>
    </submittedName>
</protein>
<sequence>MDDLKAGDLVHVDGRDGVYKVVNITTTFIGLADPDFEWSGKNTDASAQFAAPREKIHPTEAQQFDISDTPASGADVNRTFG</sequence>
<evidence type="ECO:0000313" key="1">
    <source>
        <dbReference type="EMBL" id="WKW85496.1"/>
    </source>
</evidence>
<keyword evidence="2" id="KW-1185">Reference proteome</keyword>
<accession>A0ACD4UH73</accession>
<evidence type="ECO:0000313" key="2">
    <source>
        <dbReference type="Proteomes" id="UP001654496"/>
    </source>
</evidence>
<reference evidence="1" key="1">
    <citation type="submission" date="2023-06" db="EMBL/GenBank/DDBJ databases">
        <authorList>
            <person name="DeJong R.J."/>
            <person name="Yoon E."/>
            <person name="Radersma M."/>
            <person name="Veenstra M."/>
            <person name="Churu J."/>
            <person name="Moleakunnel K."/>
            <person name="Weaver G."/>
            <person name="Hill E."/>
            <person name="Janvier A."/>
            <person name="Harlow L."/>
            <person name="Kramer C."/>
            <person name="Seinen K."/>
            <person name="Chen A."/>
            <person name="Minasian M."/>
            <person name="Doorn S."/>
            <person name="Dole C."/>
            <person name="Ramsey F."/>
            <person name="Nieze J."/>
            <person name="Baker A."/>
            <person name="Swierenga S."/>
            <person name="White A."/>
            <person name="Howland A."/>
            <person name="Ko C."/>
            <person name="Russell D.A."/>
            <person name="Jacobs-Sera D."/>
            <person name="Hatfull G.F."/>
        </authorList>
    </citation>
    <scope>NUCLEOTIDE SEQUENCE</scope>
</reference>